<sequence length="56" mass="6538">DYARKDQLCPAPRYDSSGHAHTQQTLAFCTVYQRMSPYCDQMIGKVILHRLHPEME</sequence>
<proteinExistence type="predicted"/>
<keyword evidence="2" id="KW-1185">Reference proteome</keyword>
<protein>
    <submittedName>
        <fullName evidence="1">Uncharacterized protein</fullName>
    </submittedName>
</protein>
<gene>
    <name evidence="1" type="ORF">CHARACLAT_030602</name>
</gene>
<feature type="non-terminal residue" evidence="1">
    <location>
        <position position="1"/>
    </location>
</feature>
<accession>A0ABU7CWL8</accession>
<reference evidence="1 2" key="1">
    <citation type="submission" date="2021-06" db="EMBL/GenBank/DDBJ databases">
        <authorList>
            <person name="Palmer J.M."/>
        </authorList>
    </citation>
    <scope>NUCLEOTIDE SEQUENCE [LARGE SCALE GENOMIC DNA]</scope>
    <source>
        <strain evidence="1 2">CL_MEX2019</strain>
        <tissue evidence="1">Muscle</tissue>
    </source>
</reference>
<evidence type="ECO:0000313" key="2">
    <source>
        <dbReference type="Proteomes" id="UP001352852"/>
    </source>
</evidence>
<name>A0ABU7CWL8_9TELE</name>
<comment type="caution">
    <text evidence="1">The sequence shown here is derived from an EMBL/GenBank/DDBJ whole genome shotgun (WGS) entry which is preliminary data.</text>
</comment>
<organism evidence="1 2">
    <name type="scientific">Characodon lateralis</name>
    <dbReference type="NCBI Taxonomy" id="208331"/>
    <lineage>
        <taxon>Eukaryota</taxon>
        <taxon>Metazoa</taxon>
        <taxon>Chordata</taxon>
        <taxon>Craniata</taxon>
        <taxon>Vertebrata</taxon>
        <taxon>Euteleostomi</taxon>
        <taxon>Actinopterygii</taxon>
        <taxon>Neopterygii</taxon>
        <taxon>Teleostei</taxon>
        <taxon>Neoteleostei</taxon>
        <taxon>Acanthomorphata</taxon>
        <taxon>Ovalentaria</taxon>
        <taxon>Atherinomorphae</taxon>
        <taxon>Cyprinodontiformes</taxon>
        <taxon>Goodeidae</taxon>
        <taxon>Characodon</taxon>
    </lineage>
</organism>
<dbReference type="Proteomes" id="UP001352852">
    <property type="component" value="Unassembled WGS sequence"/>
</dbReference>
<evidence type="ECO:0000313" key="1">
    <source>
        <dbReference type="EMBL" id="MED6265944.1"/>
    </source>
</evidence>
<dbReference type="EMBL" id="JAHUTJ010004650">
    <property type="protein sequence ID" value="MED6265944.1"/>
    <property type="molecule type" value="Genomic_DNA"/>
</dbReference>